<comment type="pathway">
    <text evidence="9">Isoprenoid biosynthesis; isopentenyl diphosphate biosynthesis via DXP pathway; isopentenyl diphosphate from 1-deoxy-D-xylulose 5-phosphate: step 3/6.</text>
</comment>
<dbReference type="InterPro" id="IPR020568">
    <property type="entry name" value="Ribosomal_Su5_D2-typ_SF"/>
</dbReference>
<comment type="caution">
    <text evidence="12">The sequence shown here is derived from an EMBL/GenBank/DDBJ whole genome shotgun (WGS) entry which is preliminary data.</text>
</comment>
<comment type="similarity">
    <text evidence="1 9">Belongs to the GHMP kinase family. IspE subfamily.</text>
</comment>
<dbReference type="SUPFAM" id="SSF54211">
    <property type="entry name" value="Ribosomal protein S5 domain 2-like"/>
    <property type="match status" value="1"/>
</dbReference>
<dbReference type="PANTHER" id="PTHR43527">
    <property type="entry name" value="4-DIPHOSPHOCYTIDYL-2-C-METHYL-D-ERYTHRITOL KINASE, CHLOROPLASTIC"/>
    <property type="match status" value="1"/>
</dbReference>
<sequence length="350" mass="35598">MTHPDQQPAARPVVTASAPAKTNLSLHVGSPTPDGYHPLETLFLALDLRETVTATLEPALVRRGNGITVSVAAESGSAYERMVEDGSARLSDIPLDGSNLVVRAALAVCEALAVPVPGIALSISKAVPVAGGMGGGSADAAAALLAVNHLVAEHAGVAPLSGQDLHRIAATLGADVPFMLLGGAAIGRGTGTELESVPAPAPLHLVVVPQDQGLSTPAVYRQWDEAHTVVNAEAAPHGGAPTRSGVVPDPVPADVLEALAAGDVDELAARVRNDLQAPAIRLLPELETLLDHGVELGAVMGWVSGSGPTVCFLVRSADAARRLVADFDREQRRAIAVTGPATGAGITSHE</sequence>
<keyword evidence="5 9" id="KW-0547">Nucleotide-binding</keyword>
<dbReference type="RefSeq" id="WP_141268783.1">
    <property type="nucleotide sequence ID" value="NZ_BJNW01000003.1"/>
</dbReference>
<dbReference type="AlphaFoldDB" id="A0A4Y4D1Q8"/>
<reference evidence="12 13" key="1">
    <citation type="submission" date="2019-06" db="EMBL/GenBank/DDBJ databases">
        <title>Whole genome shotgun sequence of Kocuria varians NBRC 15358.</title>
        <authorList>
            <person name="Hosoyama A."/>
            <person name="Uohara A."/>
            <person name="Ohji S."/>
            <person name="Ichikawa N."/>
        </authorList>
    </citation>
    <scope>NUCLEOTIDE SEQUENCE [LARGE SCALE GENOMIC DNA]</scope>
    <source>
        <strain evidence="12 13">NBRC 15358</strain>
    </source>
</reference>
<feature type="active site" evidence="9">
    <location>
        <position position="175"/>
    </location>
</feature>
<evidence type="ECO:0000256" key="1">
    <source>
        <dbReference type="ARBA" id="ARBA00009684"/>
    </source>
</evidence>
<evidence type="ECO:0000256" key="6">
    <source>
        <dbReference type="ARBA" id="ARBA00022777"/>
    </source>
</evidence>
<dbReference type="InterPro" id="IPR036554">
    <property type="entry name" value="GHMP_kinase_C_sf"/>
</dbReference>
<name>A0A4Y4D1Q8_KOCVA</name>
<gene>
    <name evidence="9 12" type="primary">ispE</name>
    <name evidence="12" type="ORF">KVA01_04570</name>
</gene>
<dbReference type="Proteomes" id="UP000315730">
    <property type="component" value="Unassembled WGS sequence"/>
</dbReference>
<dbReference type="InterPro" id="IPR013750">
    <property type="entry name" value="GHMP_kinase_C_dom"/>
</dbReference>
<dbReference type="OrthoDB" id="3173073at2"/>
<dbReference type="Pfam" id="PF00288">
    <property type="entry name" value="GHMP_kinases_N"/>
    <property type="match status" value="1"/>
</dbReference>
<evidence type="ECO:0000259" key="10">
    <source>
        <dbReference type="Pfam" id="PF00288"/>
    </source>
</evidence>
<dbReference type="Gene3D" id="3.30.230.10">
    <property type="match status" value="1"/>
</dbReference>
<dbReference type="EC" id="2.7.1.148" evidence="2 9"/>
<evidence type="ECO:0000256" key="3">
    <source>
        <dbReference type="ARBA" id="ARBA00017473"/>
    </source>
</evidence>
<feature type="domain" description="GHMP kinase N-terminal" evidence="10">
    <location>
        <begin position="99"/>
        <end position="183"/>
    </location>
</feature>
<proteinExistence type="inferred from homology"/>
<dbReference type="GO" id="GO:0005524">
    <property type="term" value="F:ATP binding"/>
    <property type="evidence" value="ECO:0007669"/>
    <property type="project" value="UniProtKB-UniRule"/>
</dbReference>
<feature type="domain" description="GHMP kinase C-terminal" evidence="11">
    <location>
        <begin position="256"/>
        <end position="327"/>
    </location>
</feature>
<dbReference type="Pfam" id="PF08544">
    <property type="entry name" value="GHMP_kinases_C"/>
    <property type="match status" value="1"/>
</dbReference>
<keyword evidence="4 9" id="KW-0808">Transferase</keyword>
<dbReference type="PANTHER" id="PTHR43527:SF2">
    <property type="entry name" value="4-DIPHOSPHOCYTIDYL-2-C-METHYL-D-ERYTHRITOL KINASE, CHLOROPLASTIC"/>
    <property type="match status" value="1"/>
</dbReference>
<keyword evidence="9" id="KW-0414">Isoprene biosynthesis</keyword>
<dbReference type="UniPathway" id="UPA00056">
    <property type="reaction ID" value="UER00094"/>
</dbReference>
<dbReference type="InterPro" id="IPR014721">
    <property type="entry name" value="Ribsml_uS5_D2-typ_fold_subgr"/>
</dbReference>
<comment type="catalytic activity">
    <reaction evidence="9">
        <text>4-CDP-2-C-methyl-D-erythritol + ATP = 4-CDP-2-C-methyl-D-erythritol 2-phosphate + ADP + H(+)</text>
        <dbReference type="Rhea" id="RHEA:18437"/>
        <dbReference type="ChEBI" id="CHEBI:15378"/>
        <dbReference type="ChEBI" id="CHEBI:30616"/>
        <dbReference type="ChEBI" id="CHEBI:57823"/>
        <dbReference type="ChEBI" id="CHEBI:57919"/>
        <dbReference type="ChEBI" id="CHEBI:456216"/>
        <dbReference type="EC" id="2.7.1.148"/>
    </reaction>
</comment>
<evidence type="ECO:0000313" key="12">
    <source>
        <dbReference type="EMBL" id="GEC98302.1"/>
    </source>
</evidence>
<comment type="function">
    <text evidence="9">Catalyzes the phosphorylation of the position 2 hydroxy group of 4-diphosphocytidyl-2C-methyl-D-erythritol.</text>
</comment>
<dbReference type="GO" id="GO:0016114">
    <property type="term" value="P:terpenoid biosynthetic process"/>
    <property type="evidence" value="ECO:0007669"/>
    <property type="project" value="InterPro"/>
</dbReference>
<dbReference type="InterPro" id="IPR004424">
    <property type="entry name" value="IspE"/>
</dbReference>
<evidence type="ECO:0000256" key="4">
    <source>
        <dbReference type="ARBA" id="ARBA00022679"/>
    </source>
</evidence>
<dbReference type="NCBIfam" id="NF002870">
    <property type="entry name" value="PRK03188.1"/>
    <property type="match status" value="1"/>
</dbReference>
<dbReference type="STRING" id="1272.GCA_900014985_01945"/>
<evidence type="ECO:0000313" key="13">
    <source>
        <dbReference type="Proteomes" id="UP000315730"/>
    </source>
</evidence>
<protein>
    <recommendedName>
        <fullName evidence="3 9">4-diphosphocytidyl-2-C-methyl-D-erythritol kinase</fullName>
        <shortName evidence="9">CMK</shortName>
        <ecNumber evidence="2 9">2.7.1.148</ecNumber>
    </recommendedName>
    <alternativeName>
        <fullName evidence="8 9">4-(cytidine-5'-diphospho)-2-C-methyl-D-erythritol kinase</fullName>
    </alternativeName>
</protein>
<dbReference type="HAMAP" id="MF_00061">
    <property type="entry name" value="IspE"/>
    <property type="match status" value="1"/>
</dbReference>
<feature type="binding site" evidence="9">
    <location>
        <begin position="128"/>
        <end position="138"/>
    </location>
    <ligand>
        <name>ATP</name>
        <dbReference type="ChEBI" id="CHEBI:30616"/>
    </ligand>
</feature>
<dbReference type="Gene3D" id="3.30.70.890">
    <property type="entry name" value="GHMP kinase, C-terminal domain"/>
    <property type="match status" value="1"/>
</dbReference>
<dbReference type="InterPro" id="IPR006204">
    <property type="entry name" value="GHMP_kinase_N_dom"/>
</dbReference>
<feature type="active site" evidence="9">
    <location>
        <position position="21"/>
    </location>
</feature>
<dbReference type="GO" id="GO:0019288">
    <property type="term" value="P:isopentenyl diphosphate biosynthetic process, methylerythritol 4-phosphate pathway"/>
    <property type="evidence" value="ECO:0007669"/>
    <property type="project" value="UniProtKB-UniRule"/>
</dbReference>
<keyword evidence="6 9" id="KW-0418">Kinase</keyword>
<dbReference type="GO" id="GO:0050515">
    <property type="term" value="F:4-(cytidine 5'-diphospho)-2-C-methyl-D-erythritol kinase activity"/>
    <property type="evidence" value="ECO:0007669"/>
    <property type="project" value="UniProtKB-UniRule"/>
</dbReference>
<evidence type="ECO:0000256" key="2">
    <source>
        <dbReference type="ARBA" id="ARBA00012052"/>
    </source>
</evidence>
<keyword evidence="7 9" id="KW-0067">ATP-binding</keyword>
<evidence type="ECO:0000256" key="5">
    <source>
        <dbReference type="ARBA" id="ARBA00022741"/>
    </source>
</evidence>
<dbReference type="EMBL" id="BJNW01000003">
    <property type="protein sequence ID" value="GEC98302.1"/>
    <property type="molecule type" value="Genomic_DNA"/>
</dbReference>
<evidence type="ECO:0000256" key="7">
    <source>
        <dbReference type="ARBA" id="ARBA00022840"/>
    </source>
</evidence>
<accession>A0A4Y4D1Q8</accession>
<evidence type="ECO:0000256" key="8">
    <source>
        <dbReference type="ARBA" id="ARBA00032554"/>
    </source>
</evidence>
<organism evidence="12 13">
    <name type="scientific">Kocuria varians</name>
    <name type="common">Micrococcus varians</name>
    <dbReference type="NCBI Taxonomy" id="1272"/>
    <lineage>
        <taxon>Bacteria</taxon>
        <taxon>Bacillati</taxon>
        <taxon>Actinomycetota</taxon>
        <taxon>Actinomycetes</taxon>
        <taxon>Micrococcales</taxon>
        <taxon>Micrococcaceae</taxon>
        <taxon>Kocuria</taxon>
    </lineage>
</organism>
<evidence type="ECO:0000256" key="9">
    <source>
        <dbReference type="HAMAP-Rule" id="MF_00061"/>
    </source>
</evidence>
<evidence type="ECO:0000259" key="11">
    <source>
        <dbReference type="Pfam" id="PF08544"/>
    </source>
</evidence>
<keyword evidence="13" id="KW-1185">Reference proteome</keyword>
<dbReference type="SUPFAM" id="SSF55060">
    <property type="entry name" value="GHMP Kinase, C-terminal domain"/>
    <property type="match status" value="1"/>
</dbReference>